<dbReference type="EMBL" id="SJPI01000001">
    <property type="protein sequence ID" value="TWT55102.1"/>
    <property type="molecule type" value="Genomic_DNA"/>
</dbReference>
<dbReference type="AlphaFoldDB" id="A0A5C5WYX0"/>
<sequence length="60" mass="6197">MGARHCVTIASPAEIAPPVEGLLGGGKDPAGSKNNDVTCRFLSLILRLSSNYRGGLASTR</sequence>
<accession>A0A5C5WYX0</accession>
<comment type="caution">
    <text evidence="1">The sequence shown here is derived from an EMBL/GenBank/DDBJ whole genome shotgun (WGS) entry which is preliminary data.</text>
</comment>
<protein>
    <submittedName>
        <fullName evidence="1">Uncharacterized protein</fullName>
    </submittedName>
</protein>
<gene>
    <name evidence="1" type="ORF">Pla22_27560</name>
</gene>
<dbReference type="Proteomes" id="UP000316598">
    <property type="component" value="Unassembled WGS sequence"/>
</dbReference>
<proteinExistence type="predicted"/>
<evidence type="ECO:0000313" key="2">
    <source>
        <dbReference type="Proteomes" id="UP000316598"/>
    </source>
</evidence>
<reference evidence="1 2" key="1">
    <citation type="submission" date="2019-02" db="EMBL/GenBank/DDBJ databases">
        <title>Deep-cultivation of Planctomycetes and their phenomic and genomic characterization uncovers novel biology.</title>
        <authorList>
            <person name="Wiegand S."/>
            <person name="Jogler M."/>
            <person name="Boedeker C."/>
            <person name="Pinto D."/>
            <person name="Vollmers J."/>
            <person name="Rivas-Marin E."/>
            <person name="Kohn T."/>
            <person name="Peeters S.H."/>
            <person name="Heuer A."/>
            <person name="Rast P."/>
            <person name="Oberbeckmann S."/>
            <person name="Bunk B."/>
            <person name="Jeske O."/>
            <person name="Meyerdierks A."/>
            <person name="Storesund J.E."/>
            <person name="Kallscheuer N."/>
            <person name="Luecker S."/>
            <person name="Lage O.M."/>
            <person name="Pohl T."/>
            <person name="Merkel B.J."/>
            <person name="Hornburger P."/>
            <person name="Mueller R.-W."/>
            <person name="Bruemmer F."/>
            <person name="Labrenz M."/>
            <person name="Spormann A.M."/>
            <person name="Op Den Camp H."/>
            <person name="Overmann J."/>
            <person name="Amann R."/>
            <person name="Jetten M.S.M."/>
            <person name="Mascher T."/>
            <person name="Medema M.H."/>
            <person name="Devos D.P."/>
            <person name="Kaster A.-K."/>
            <person name="Ovreas L."/>
            <person name="Rohde M."/>
            <person name="Galperin M.Y."/>
            <person name="Jogler C."/>
        </authorList>
    </citation>
    <scope>NUCLEOTIDE SEQUENCE [LARGE SCALE GENOMIC DNA]</scope>
    <source>
        <strain evidence="1 2">Pla22</strain>
    </source>
</reference>
<keyword evidence="2" id="KW-1185">Reference proteome</keyword>
<organism evidence="1 2">
    <name type="scientific">Rubripirellula amarantea</name>
    <dbReference type="NCBI Taxonomy" id="2527999"/>
    <lineage>
        <taxon>Bacteria</taxon>
        <taxon>Pseudomonadati</taxon>
        <taxon>Planctomycetota</taxon>
        <taxon>Planctomycetia</taxon>
        <taxon>Pirellulales</taxon>
        <taxon>Pirellulaceae</taxon>
        <taxon>Rubripirellula</taxon>
    </lineage>
</organism>
<evidence type="ECO:0000313" key="1">
    <source>
        <dbReference type="EMBL" id="TWT55102.1"/>
    </source>
</evidence>
<name>A0A5C5WYX0_9BACT</name>